<dbReference type="EMBL" id="LCPJ01000007">
    <property type="protein sequence ID" value="KKU95862.1"/>
    <property type="molecule type" value="Genomic_DNA"/>
</dbReference>
<evidence type="ECO:0000313" key="1">
    <source>
        <dbReference type="EMBL" id="KKU95862.1"/>
    </source>
</evidence>
<dbReference type="Pfam" id="PF21850">
    <property type="entry name" value="DUF6909"/>
    <property type="match status" value="1"/>
</dbReference>
<dbReference type="InterPro" id="IPR054204">
    <property type="entry name" value="DUF6909"/>
</dbReference>
<gene>
    <name evidence="1" type="ORF">UY27_C0007G0030</name>
</gene>
<name>A0A0G1UNP8_9BACT</name>
<organism evidence="1 2">
    <name type="scientific">Candidatus Gottesmanbacteria bacterium GW2011_GWA1_48_13</name>
    <dbReference type="NCBI Taxonomy" id="1618439"/>
    <lineage>
        <taxon>Bacteria</taxon>
        <taxon>Candidatus Gottesmaniibacteriota</taxon>
    </lineage>
</organism>
<sequence>MGYNYVTMHQGNTTFTTEEIETHVRTYRSLLKSAGKVSIEKLIDSHIGMKSVLHEKAGAKTVDAAAFIYSLLRLPFCMSRVKTVILGQSYSVFHKNGYAKIGRWRKVEAPGRRRKMHYDGRETLAMYIASVTDVDDIVTLLTAFQIEWNKIHAALKDDKHPDRRMEKLIDSSDLNRIRLVFGKDYPVLVAALKRRQMDVTVKLLSGSYMEYSKATKRWWDHVERNAKHLPLYRRPVYFVSSNTHSLVNVLSRYVLSKEKELTRFLYESKNELLISLWEQVEKGPNAGSRENFLFYIAKKYASANPAFLKEKEAHERSLGIITVAPFHYLDINAQLFELRRFADASESLGIDCKHLAASDAVVINIDYPLGWAAYQVLTKIGQNVDVVRGIYLMGKAATLNANIGDILIPTTVFDQHTKNIYAIKNAFTASDFATAFRTGSILDDQKTVSVKGTFLQNKDILAAWYKEGYTTVEMEAGPYMNAVYEFVYYNRYMEQEFINLTTTPFELGIVHYVSDTPNSKGTNLGVRNLAYEGVEATYSATRAIVKKIIEKEKEFV</sequence>
<comment type="caution">
    <text evidence="1">The sequence shown here is derived from an EMBL/GenBank/DDBJ whole genome shotgun (WGS) entry which is preliminary data.</text>
</comment>
<accession>A0A0G1UNP8</accession>
<dbReference type="Proteomes" id="UP000034661">
    <property type="component" value="Unassembled WGS sequence"/>
</dbReference>
<reference evidence="1 2" key="1">
    <citation type="journal article" date="2015" name="Nature">
        <title>rRNA introns, odd ribosomes, and small enigmatic genomes across a large radiation of phyla.</title>
        <authorList>
            <person name="Brown C.T."/>
            <person name="Hug L.A."/>
            <person name="Thomas B.C."/>
            <person name="Sharon I."/>
            <person name="Castelle C.J."/>
            <person name="Singh A."/>
            <person name="Wilkins M.J."/>
            <person name="Williams K.H."/>
            <person name="Banfield J.F."/>
        </authorList>
    </citation>
    <scope>NUCLEOTIDE SEQUENCE [LARGE SCALE GENOMIC DNA]</scope>
</reference>
<evidence type="ECO:0000313" key="2">
    <source>
        <dbReference type="Proteomes" id="UP000034661"/>
    </source>
</evidence>
<dbReference type="AlphaFoldDB" id="A0A0G1UNP8"/>
<protein>
    <submittedName>
        <fullName evidence="1">Uncharacterized protein</fullName>
    </submittedName>
</protein>
<proteinExistence type="predicted"/>